<organism evidence="1 2">
    <name type="scientific">Chelonia mydas</name>
    <name type="common">Green sea-turtle</name>
    <name type="synonym">Chelonia agassizi</name>
    <dbReference type="NCBI Taxonomy" id="8469"/>
    <lineage>
        <taxon>Eukaryota</taxon>
        <taxon>Metazoa</taxon>
        <taxon>Chordata</taxon>
        <taxon>Craniata</taxon>
        <taxon>Vertebrata</taxon>
        <taxon>Euteleostomi</taxon>
        <taxon>Archelosauria</taxon>
        <taxon>Testudinata</taxon>
        <taxon>Testudines</taxon>
        <taxon>Cryptodira</taxon>
        <taxon>Durocryptodira</taxon>
        <taxon>Americhelydia</taxon>
        <taxon>Chelonioidea</taxon>
        <taxon>Cheloniidae</taxon>
        <taxon>Chelonia</taxon>
    </lineage>
</organism>
<protein>
    <submittedName>
        <fullName evidence="1">Uncharacterized protein</fullName>
    </submittedName>
</protein>
<keyword evidence="2" id="KW-1185">Reference proteome</keyword>
<dbReference type="Proteomes" id="UP000031443">
    <property type="component" value="Unassembled WGS sequence"/>
</dbReference>
<proteinExistence type="predicted"/>
<accession>M7BMV7</accession>
<name>M7BMV7_CHEMY</name>
<evidence type="ECO:0000313" key="2">
    <source>
        <dbReference type="Proteomes" id="UP000031443"/>
    </source>
</evidence>
<reference evidence="2" key="1">
    <citation type="journal article" date="2013" name="Nat. Genet.">
        <title>The draft genomes of soft-shell turtle and green sea turtle yield insights into the development and evolution of the turtle-specific body plan.</title>
        <authorList>
            <person name="Wang Z."/>
            <person name="Pascual-Anaya J."/>
            <person name="Zadissa A."/>
            <person name="Li W."/>
            <person name="Niimura Y."/>
            <person name="Huang Z."/>
            <person name="Li C."/>
            <person name="White S."/>
            <person name="Xiong Z."/>
            <person name="Fang D."/>
            <person name="Wang B."/>
            <person name="Ming Y."/>
            <person name="Chen Y."/>
            <person name="Zheng Y."/>
            <person name="Kuraku S."/>
            <person name="Pignatelli M."/>
            <person name="Herrero J."/>
            <person name="Beal K."/>
            <person name="Nozawa M."/>
            <person name="Li Q."/>
            <person name="Wang J."/>
            <person name="Zhang H."/>
            <person name="Yu L."/>
            <person name="Shigenobu S."/>
            <person name="Wang J."/>
            <person name="Liu J."/>
            <person name="Flicek P."/>
            <person name="Searle S."/>
            <person name="Wang J."/>
            <person name="Kuratani S."/>
            <person name="Yin Y."/>
            <person name="Aken B."/>
            <person name="Zhang G."/>
            <person name="Irie N."/>
        </authorList>
    </citation>
    <scope>NUCLEOTIDE SEQUENCE [LARGE SCALE GENOMIC DNA]</scope>
</reference>
<gene>
    <name evidence="1" type="ORF">UY3_13337</name>
</gene>
<dbReference type="AlphaFoldDB" id="M7BMV7"/>
<evidence type="ECO:0000313" key="1">
    <source>
        <dbReference type="EMBL" id="EMP29527.1"/>
    </source>
</evidence>
<sequence>MFSDSGRNWKQYHQEEIIWDIITDTMTGFRVTAVLVCIRKKKRSTCGTLETNQFI</sequence>
<dbReference type="EMBL" id="KB555348">
    <property type="protein sequence ID" value="EMP29527.1"/>
    <property type="molecule type" value="Genomic_DNA"/>
</dbReference>